<proteinExistence type="predicted"/>
<dbReference type="RefSeq" id="WP_268112081.1">
    <property type="nucleotide sequence ID" value="NZ_JAPPUX010000003.1"/>
</dbReference>
<gene>
    <name evidence="2" type="ORF">NYO98_12615</name>
</gene>
<keyword evidence="3" id="KW-1185">Reference proteome</keyword>
<protein>
    <submittedName>
        <fullName evidence="2">Uncharacterized protein</fullName>
    </submittedName>
</protein>
<keyword evidence="1" id="KW-0472">Membrane</keyword>
<accession>A0ABT4CGU8</accession>
<name>A0ABT4CGU8_9ACTN</name>
<feature type="transmembrane region" description="Helical" evidence="1">
    <location>
        <begin position="7"/>
        <end position="28"/>
    </location>
</feature>
<reference evidence="2" key="1">
    <citation type="submission" date="2022-08" db="EMBL/GenBank/DDBJ databases">
        <title>Genome sequencing of Nocardioides sp. STR2.</title>
        <authorList>
            <person name="So Y."/>
        </authorList>
    </citation>
    <scope>NUCLEOTIDE SEQUENCE</scope>
    <source>
        <strain evidence="2">STR2</strain>
    </source>
</reference>
<dbReference type="Proteomes" id="UP001074726">
    <property type="component" value="Unassembled WGS sequence"/>
</dbReference>
<dbReference type="EMBL" id="JAPPUX010000003">
    <property type="protein sequence ID" value="MCY4727122.1"/>
    <property type="molecule type" value="Genomic_DNA"/>
</dbReference>
<organism evidence="2 3">
    <name type="scientific">Nocardioides pini</name>
    <dbReference type="NCBI Taxonomy" id="2975053"/>
    <lineage>
        <taxon>Bacteria</taxon>
        <taxon>Bacillati</taxon>
        <taxon>Actinomycetota</taxon>
        <taxon>Actinomycetes</taxon>
        <taxon>Propionibacteriales</taxon>
        <taxon>Nocardioidaceae</taxon>
        <taxon>Nocardioides</taxon>
    </lineage>
</organism>
<comment type="caution">
    <text evidence="2">The sequence shown here is derived from an EMBL/GenBank/DDBJ whole genome shotgun (WGS) entry which is preliminary data.</text>
</comment>
<evidence type="ECO:0000313" key="3">
    <source>
        <dbReference type="Proteomes" id="UP001074726"/>
    </source>
</evidence>
<keyword evidence="1" id="KW-0812">Transmembrane</keyword>
<evidence type="ECO:0000256" key="1">
    <source>
        <dbReference type="SAM" id="Phobius"/>
    </source>
</evidence>
<evidence type="ECO:0000313" key="2">
    <source>
        <dbReference type="EMBL" id="MCY4727122.1"/>
    </source>
</evidence>
<keyword evidence="1" id="KW-1133">Transmembrane helix</keyword>
<sequence>MGTIQEALTIVFCVVVSLAAVGAAIVVWRDDHSKRTDGDWV</sequence>